<evidence type="ECO:0000256" key="2">
    <source>
        <dbReference type="ARBA" id="ARBA00022617"/>
    </source>
</evidence>
<organism evidence="9 10">
    <name type="scientific">Sediminihaliea albiluteola</name>
    <dbReference type="NCBI Taxonomy" id="2758564"/>
    <lineage>
        <taxon>Bacteria</taxon>
        <taxon>Pseudomonadati</taxon>
        <taxon>Pseudomonadota</taxon>
        <taxon>Gammaproteobacteria</taxon>
        <taxon>Cellvibrionales</taxon>
        <taxon>Halieaceae</taxon>
        <taxon>Sediminihaliea</taxon>
    </lineage>
</organism>
<evidence type="ECO:0000259" key="8">
    <source>
        <dbReference type="PROSITE" id="PS51007"/>
    </source>
</evidence>
<dbReference type="InterPro" id="IPR009056">
    <property type="entry name" value="Cyt_c-like_dom"/>
</dbReference>
<evidence type="ECO:0000256" key="6">
    <source>
        <dbReference type="PROSITE-ProRule" id="PRU00433"/>
    </source>
</evidence>
<dbReference type="PANTHER" id="PTHR33751">
    <property type="entry name" value="CBB3-TYPE CYTOCHROME C OXIDASE SUBUNIT FIXP"/>
    <property type="match status" value="1"/>
</dbReference>
<keyword evidence="2 6" id="KW-0349">Heme</keyword>
<dbReference type="PROSITE" id="PS51007">
    <property type="entry name" value="CYTC"/>
    <property type="match status" value="1"/>
</dbReference>
<keyword evidence="10" id="KW-1185">Reference proteome</keyword>
<dbReference type="Gene3D" id="1.10.760.10">
    <property type="entry name" value="Cytochrome c-like domain"/>
    <property type="match status" value="1"/>
</dbReference>
<keyword evidence="4" id="KW-0249">Electron transport</keyword>
<feature type="domain" description="Cytochrome c" evidence="8">
    <location>
        <begin position="23"/>
        <end position="115"/>
    </location>
</feature>
<dbReference type="GO" id="GO:0005506">
    <property type="term" value="F:iron ion binding"/>
    <property type="evidence" value="ECO:0007669"/>
    <property type="project" value="InterPro"/>
</dbReference>
<keyword evidence="3 6" id="KW-0479">Metal-binding</keyword>
<evidence type="ECO:0000256" key="1">
    <source>
        <dbReference type="ARBA" id="ARBA00022448"/>
    </source>
</evidence>
<dbReference type="EMBL" id="JACFXU010000013">
    <property type="protein sequence ID" value="MBA6412488.1"/>
    <property type="molecule type" value="Genomic_DNA"/>
</dbReference>
<evidence type="ECO:0000256" key="7">
    <source>
        <dbReference type="SAM" id="SignalP"/>
    </source>
</evidence>
<name>A0A7W2YJN3_9GAMM</name>
<evidence type="ECO:0000256" key="4">
    <source>
        <dbReference type="ARBA" id="ARBA00022982"/>
    </source>
</evidence>
<evidence type="ECO:0000313" key="9">
    <source>
        <dbReference type="EMBL" id="MBA6412488.1"/>
    </source>
</evidence>
<evidence type="ECO:0000313" key="10">
    <source>
        <dbReference type="Proteomes" id="UP000539350"/>
    </source>
</evidence>
<dbReference type="InterPro" id="IPR036909">
    <property type="entry name" value="Cyt_c-like_dom_sf"/>
</dbReference>
<dbReference type="PANTHER" id="PTHR33751:SF1">
    <property type="entry name" value="CBB3-TYPE CYTOCHROME C OXIDASE SUBUNIT FIXP"/>
    <property type="match status" value="1"/>
</dbReference>
<keyword evidence="5 6" id="KW-0408">Iron</keyword>
<comment type="caution">
    <text evidence="9">The sequence shown here is derived from an EMBL/GenBank/DDBJ whole genome shotgun (WGS) entry which is preliminary data.</text>
</comment>
<keyword evidence="7" id="KW-0732">Signal</keyword>
<reference evidence="9 10" key="1">
    <citation type="submission" date="2020-07" db="EMBL/GenBank/DDBJ databases">
        <title>Halieaceae bacterium, F7430, whole genome shotgun sequencing project.</title>
        <authorList>
            <person name="Jiang S."/>
            <person name="Liu Z.W."/>
            <person name="Du Z.J."/>
        </authorList>
    </citation>
    <scope>NUCLEOTIDE SEQUENCE [LARGE SCALE GENOMIC DNA]</scope>
    <source>
        <strain evidence="9 10">F7430</strain>
    </source>
</reference>
<dbReference type="SUPFAM" id="SSF46626">
    <property type="entry name" value="Cytochrome c"/>
    <property type="match status" value="1"/>
</dbReference>
<accession>A0A7W2YJN3</accession>
<feature type="signal peptide" evidence="7">
    <location>
        <begin position="1"/>
        <end position="22"/>
    </location>
</feature>
<proteinExistence type="predicted"/>
<dbReference type="GO" id="GO:0020037">
    <property type="term" value="F:heme binding"/>
    <property type="evidence" value="ECO:0007669"/>
    <property type="project" value="InterPro"/>
</dbReference>
<evidence type="ECO:0000256" key="3">
    <source>
        <dbReference type="ARBA" id="ARBA00022723"/>
    </source>
</evidence>
<dbReference type="GO" id="GO:0009055">
    <property type="term" value="F:electron transfer activity"/>
    <property type="evidence" value="ECO:0007669"/>
    <property type="project" value="InterPro"/>
</dbReference>
<dbReference type="InterPro" id="IPR008168">
    <property type="entry name" value="Cyt_C_IC"/>
</dbReference>
<dbReference type="InterPro" id="IPR050597">
    <property type="entry name" value="Cytochrome_c_Oxidase_Subunit"/>
</dbReference>
<evidence type="ECO:0000256" key="5">
    <source>
        <dbReference type="ARBA" id="ARBA00023004"/>
    </source>
</evidence>
<dbReference type="Proteomes" id="UP000539350">
    <property type="component" value="Unassembled WGS sequence"/>
</dbReference>
<dbReference type="PRINTS" id="PR00605">
    <property type="entry name" value="CYTCHROMECIC"/>
</dbReference>
<dbReference type="Pfam" id="PF13442">
    <property type="entry name" value="Cytochrome_CBB3"/>
    <property type="match status" value="1"/>
</dbReference>
<dbReference type="AlphaFoldDB" id="A0A7W2YJN3"/>
<sequence>MRYALVTLAVSALTAVSAHSWAADAEAGKQLYQIYCTQCHGINGDGKGINIPDMSVLPRDHTDTSEMSARSDEELIKAIKHGGKAVNKSVLMPAWDKNLSDEQVDDLVAYLRHICCDK</sequence>
<keyword evidence="1" id="KW-0813">Transport</keyword>
<gene>
    <name evidence="9" type="ORF">H2508_05130</name>
</gene>
<feature type="chain" id="PRO_5031480801" evidence="7">
    <location>
        <begin position="23"/>
        <end position="118"/>
    </location>
</feature>
<dbReference type="RefSeq" id="WP_182169570.1">
    <property type="nucleotide sequence ID" value="NZ_JACFXU010000013.1"/>
</dbReference>
<protein>
    <submittedName>
        <fullName evidence="9">Cytochrome c</fullName>
    </submittedName>
</protein>